<evidence type="ECO:0000313" key="2">
    <source>
        <dbReference type="EMBL" id="SVC03047.1"/>
    </source>
</evidence>
<dbReference type="AlphaFoldDB" id="A0A382IV48"/>
<dbReference type="InterPro" id="IPR036291">
    <property type="entry name" value="NAD(P)-bd_dom_sf"/>
</dbReference>
<protein>
    <recommendedName>
        <fullName evidence="1">Gfo/Idh/MocA-like oxidoreductase N-terminal domain-containing protein</fullName>
    </recommendedName>
</protein>
<evidence type="ECO:0000259" key="1">
    <source>
        <dbReference type="Pfam" id="PF01408"/>
    </source>
</evidence>
<dbReference type="NCBIfam" id="TIGR01409">
    <property type="entry name" value="TAT_signal_seq"/>
    <property type="match status" value="1"/>
</dbReference>
<dbReference type="PANTHER" id="PTHR43818:SF5">
    <property type="entry name" value="OXIDOREDUCTASE FAMILY PROTEIN"/>
    <property type="match status" value="1"/>
</dbReference>
<dbReference type="SUPFAM" id="SSF51735">
    <property type="entry name" value="NAD(P)-binding Rossmann-fold domains"/>
    <property type="match status" value="1"/>
</dbReference>
<sequence>MKETENVSRRKFLGATATASAAITFPHVLNAQKARSETVRFGLVGCGGRGTGAATQILNSSHNTKLVAMADAFIDKVDGAHKRVAKTHEKKVDVPKDRMFAGFDAYKKLMEQDLDLVVLATSPGFRPLHFENAVNKGLNVFMEKPVGVDGPGIRRVLAANEIAKKKNLLVAVGLQRHHEPQYKETIKRLQDGAIGDIN</sequence>
<organism evidence="2">
    <name type="scientific">marine metagenome</name>
    <dbReference type="NCBI Taxonomy" id="408172"/>
    <lineage>
        <taxon>unclassified sequences</taxon>
        <taxon>metagenomes</taxon>
        <taxon>ecological metagenomes</taxon>
    </lineage>
</organism>
<feature type="domain" description="Gfo/Idh/MocA-like oxidoreductase N-terminal" evidence="1">
    <location>
        <begin position="39"/>
        <end position="173"/>
    </location>
</feature>
<feature type="non-terminal residue" evidence="2">
    <location>
        <position position="198"/>
    </location>
</feature>
<dbReference type="EMBL" id="UINC01069570">
    <property type="protein sequence ID" value="SVC03047.1"/>
    <property type="molecule type" value="Genomic_DNA"/>
</dbReference>
<dbReference type="Gene3D" id="3.40.50.720">
    <property type="entry name" value="NAD(P)-binding Rossmann-like Domain"/>
    <property type="match status" value="1"/>
</dbReference>
<dbReference type="InterPro" id="IPR006311">
    <property type="entry name" value="TAT_signal"/>
</dbReference>
<dbReference type="Pfam" id="PF01408">
    <property type="entry name" value="GFO_IDH_MocA"/>
    <property type="match status" value="1"/>
</dbReference>
<dbReference type="InterPro" id="IPR050463">
    <property type="entry name" value="Gfo/Idh/MocA_oxidrdct_glycsds"/>
</dbReference>
<dbReference type="PROSITE" id="PS51318">
    <property type="entry name" value="TAT"/>
    <property type="match status" value="1"/>
</dbReference>
<accession>A0A382IV48</accession>
<gene>
    <name evidence="2" type="ORF">METZ01_LOCUS255901</name>
</gene>
<reference evidence="2" key="1">
    <citation type="submission" date="2018-05" db="EMBL/GenBank/DDBJ databases">
        <authorList>
            <person name="Lanie J.A."/>
            <person name="Ng W.-L."/>
            <person name="Kazmierczak K.M."/>
            <person name="Andrzejewski T.M."/>
            <person name="Davidsen T.M."/>
            <person name="Wayne K.J."/>
            <person name="Tettelin H."/>
            <person name="Glass J.I."/>
            <person name="Rusch D."/>
            <person name="Podicherti R."/>
            <person name="Tsui H.-C.T."/>
            <person name="Winkler M.E."/>
        </authorList>
    </citation>
    <scope>NUCLEOTIDE SEQUENCE</scope>
</reference>
<dbReference type="PANTHER" id="PTHR43818">
    <property type="entry name" value="BCDNA.GH03377"/>
    <property type="match status" value="1"/>
</dbReference>
<dbReference type="InterPro" id="IPR019546">
    <property type="entry name" value="TAT_signal_bac_arc"/>
</dbReference>
<proteinExistence type="predicted"/>
<name>A0A382IV48_9ZZZZ</name>
<dbReference type="GO" id="GO:0000166">
    <property type="term" value="F:nucleotide binding"/>
    <property type="evidence" value="ECO:0007669"/>
    <property type="project" value="InterPro"/>
</dbReference>
<dbReference type="InterPro" id="IPR000683">
    <property type="entry name" value="Gfo/Idh/MocA-like_OxRdtase_N"/>
</dbReference>